<reference evidence="1" key="2">
    <citation type="submission" date="2017-06" db="EMBL/GenBank/DDBJ databases">
        <title>WGS assembly of Brachypodium distachyon.</title>
        <authorList>
            <consortium name="The International Brachypodium Initiative"/>
            <person name="Lucas S."/>
            <person name="Harmon-Smith M."/>
            <person name="Lail K."/>
            <person name="Tice H."/>
            <person name="Grimwood J."/>
            <person name="Bruce D."/>
            <person name="Barry K."/>
            <person name="Shu S."/>
            <person name="Lindquist E."/>
            <person name="Wang M."/>
            <person name="Pitluck S."/>
            <person name="Vogel J.P."/>
            <person name="Garvin D.F."/>
            <person name="Mockler T.C."/>
            <person name="Schmutz J."/>
            <person name="Rokhsar D."/>
            <person name="Bevan M.W."/>
        </authorList>
    </citation>
    <scope>NUCLEOTIDE SEQUENCE</scope>
    <source>
        <strain evidence="1">Bd21</strain>
    </source>
</reference>
<reference evidence="1 2" key="1">
    <citation type="journal article" date="2010" name="Nature">
        <title>Genome sequencing and analysis of the model grass Brachypodium distachyon.</title>
        <authorList>
            <consortium name="International Brachypodium Initiative"/>
        </authorList>
    </citation>
    <scope>NUCLEOTIDE SEQUENCE [LARGE SCALE GENOMIC DNA]</scope>
    <source>
        <strain evidence="1 2">Bd21</strain>
    </source>
</reference>
<name>A0A0Q3EA68_BRADI</name>
<sequence>MWLLGGIFFLYINLMACGTTLELKNALVCL</sequence>
<reference evidence="2" key="3">
    <citation type="submission" date="2018-08" db="UniProtKB">
        <authorList>
            <consortium name="EnsemblPlants"/>
        </authorList>
    </citation>
    <scope>IDENTIFICATION</scope>
    <source>
        <strain evidence="2">cv. Bd21</strain>
    </source>
</reference>
<accession>A0A0Q3EA68</accession>
<dbReference type="EnsemblPlants" id="KQJ84742">
    <property type="protein sequence ID" value="KQJ84742"/>
    <property type="gene ID" value="BRADI_5g22536v3"/>
</dbReference>
<dbReference type="Gramene" id="KQJ84742">
    <property type="protein sequence ID" value="KQJ84742"/>
    <property type="gene ID" value="BRADI_5g22536v3"/>
</dbReference>
<proteinExistence type="predicted"/>
<protein>
    <submittedName>
        <fullName evidence="1 2">Uncharacterized protein</fullName>
    </submittedName>
</protein>
<organism evidence="1">
    <name type="scientific">Brachypodium distachyon</name>
    <name type="common">Purple false brome</name>
    <name type="synonym">Trachynia distachya</name>
    <dbReference type="NCBI Taxonomy" id="15368"/>
    <lineage>
        <taxon>Eukaryota</taxon>
        <taxon>Viridiplantae</taxon>
        <taxon>Streptophyta</taxon>
        <taxon>Embryophyta</taxon>
        <taxon>Tracheophyta</taxon>
        <taxon>Spermatophyta</taxon>
        <taxon>Magnoliopsida</taxon>
        <taxon>Liliopsida</taxon>
        <taxon>Poales</taxon>
        <taxon>Poaceae</taxon>
        <taxon>BOP clade</taxon>
        <taxon>Pooideae</taxon>
        <taxon>Stipodae</taxon>
        <taxon>Brachypodieae</taxon>
        <taxon>Brachypodium</taxon>
    </lineage>
</organism>
<keyword evidence="3" id="KW-1185">Reference proteome</keyword>
<dbReference type="EMBL" id="CM000884">
    <property type="protein sequence ID" value="KQJ84742.1"/>
    <property type="molecule type" value="Genomic_DNA"/>
</dbReference>
<gene>
    <name evidence="1" type="ORF">BRADI_5g22536v3</name>
</gene>
<dbReference type="AlphaFoldDB" id="A0A0Q3EA68"/>
<evidence type="ECO:0000313" key="1">
    <source>
        <dbReference type="EMBL" id="KQJ84742.1"/>
    </source>
</evidence>
<evidence type="ECO:0000313" key="2">
    <source>
        <dbReference type="EnsemblPlants" id="KQJ84742"/>
    </source>
</evidence>
<dbReference type="Proteomes" id="UP000008810">
    <property type="component" value="Chromosome 5"/>
</dbReference>
<evidence type="ECO:0000313" key="3">
    <source>
        <dbReference type="Proteomes" id="UP000008810"/>
    </source>
</evidence>
<dbReference type="InParanoid" id="A0A0Q3EA68"/>